<accession>A0A4Z0A5Q1</accession>
<name>A0A4Z0A5Q1_9AGAM</name>
<evidence type="ECO:0000256" key="2">
    <source>
        <dbReference type="SAM" id="MobiDB-lite"/>
    </source>
</evidence>
<evidence type="ECO:0000313" key="3">
    <source>
        <dbReference type="EMBL" id="TFY81249.1"/>
    </source>
</evidence>
<keyword evidence="4" id="KW-1185">Reference proteome</keyword>
<protein>
    <submittedName>
        <fullName evidence="3">Uncharacterized protein</fullName>
    </submittedName>
</protein>
<comment type="caution">
    <text evidence="3">The sequence shown here is derived from an EMBL/GenBank/DDBJ whole genome shotgun (WGS) entry which is preliminary data.</text>
</comment>
<proteinExistence type="predicted"/>
<evidence type="ECO:0000313" key="4">
    <source>
        <dbReference type="Proteomes" id="UP000298061"/>
    </source>
</evidence>
<gene>
    <name evidence="3" type="ORF">EWM64_g2759</name>
</gene>
<keyword evidence="1" id="KW-0175">Coiled coil</keyword>
<evidence type="ECO:0000256" key="1">
    <source>
        <dbReference type="SAM" id="Coils"/>
    </source>
</evidence>
<feature type="region of interest" description="Disordered" evidence="2">
    <location>
        <begin position="77"/>
        <end position="156"/>
    </location>
</feature>
<organism evidence="3 4">
    <name type="scientific">Hericium alpestre</name>
    <dbReference type="NCBI Taxonomy" id="135208"/>
    <lineage>
        <taxon>Eukaryota</taxon>
        <taxon>Fungi</taxon>
        <taxon>Dikarya</taxon>
        <taxon>Basidiomycota</taxon>
        <taxon>Agaricomycotina</taxon>
        <taxon>Agaricomycetes</taxon>
        <taxon>Russulales</taxon>
        <taxon>Hericiaceae</taxon>
        <taxon>Hericium</taxon>
    </lineage>
</organism>
<dbReference type="AlphaFoldDB" id="A0A4Z0A5Q1"/>
<feature type="coiled-coil region" evidence="1">
    <location>
        <begin position="194"/>
        <end position="256"/>
    </location>
</feature>
<feature type="compositionally biased region" description="Polar residues" evidence="2">
    <location>
        <begin position="77"/>
        <end position="93"/>
    </location>
</feature>
<sequence>MHHSSTPGPSRRWSPISLSSAQFGAGAEQAQGMQHGYVRTSSTNATTNTHYPYAMQAGYTNYTQTAESSLYTHITGTSSSYQHTSGLHPTNNHRPGDDTSSHKGKMTSMTGRMRLPIGGNAQAEAVPQSSRVGEKRKDRASSPSTSDAEALPFRKKEALRVKGHRKNRTEAIAELAERLPSHLQVYEAPSVKHIRQAIVHIDEQTARIGRLENENAQFRAAQVHLTSENYVIRKKNETLLDENDFLQRAINEKDTRIRQLEGGRQR</sequence>
<dbReference type="Proteomes" id="UP000298061">
    <property type="component" value="Unassembled WGS sequence"/>
</dbReference>
<dbReference type="EMBL" id="SFCI01000233">
    <property type="protein sequence ID" value="TFY81249.1"/>
    <property type="molecule type" value="Genomic_DNA"/>
</dbReference>
<reference evidence="3 4" key="1">
    <citation type="submission" date="2019-02" db="EMBL/GenBank/DDBJ databases">
        <title>Genome sequencing of the rare red list fungi Hericium alpestre (H. flagellum).</title>
        <authorList>
            <person name="Buettner E."/>
            <person name="Kellner H."/>
        </authorList>
    </citation>
    <scope>NUCLEOTIDE SEQUENCE [LARGE SCALE GENOMIC DNA]</scope>
    <source>
        <strain evidence="3 4">DSM 108284</strain>
    </source>
</reference>